<reference evidence="11" key="1">
    <citation type="submission" date="2016-10" db="EMBL/GenBank/DDBJ databases">
        <authorList>
            <person name="Varghese N."/>
        </authorList>
    </citation>
    <scope>NUCLEOTIDE SEQUENCE</scope>
</reference>
<dbReference type="EMBL" id="KY052794">
    <property type="protein sequence ID" value="ASE99730.1"/>
    <property type="molecule type" value="Genomic_DNA"/>
</dbReference>
<dbReference type="SUPFAM" id="SSF57783">
    <property type="entry name" value="Zinc beta-ribbon"/>
    <property type="match status" value="1"/>
</dbReference>
<keyword evidence="3" id="KW-0808">Transferase</keyword>
<evidence type="ECO:0000256" key="9">
    <source>
        <dbReference type="ARBA" id="ARBA00023163"/>
    </source>
</evidence>
<keyword evidence="1" id="KW-0240">DNA-directed RNA polymerase</keyword>
<keyword evidence="2" id="KW-0639">Primosome</keyword>
<dbReference type="InterPro" id="IPR006171">
    <property type="entry name" value="TOPRIM_dom"/>
</dbReference>
<dbReference type="PANTHER" id="PTHR30313:SF2">
    <property type="entry name" value="DNA PRIMASE"/>
    <property type="match status" value="1"/>
</dbReference>
<dbReference type="PROSITE" id="PS50880">
    <property type="entry name" value="TOPRIM"/>
    <property type="match status" value="1"/>
</dbReference>
<organism evidence="11">
    <name type="scientific">uncultured virus</name>
    <dbReference type="NCBI Taxonomy" id="340016"/>
    <lineage>
        <taxon>Viruses</taxon>
        <taxon>environmental samples</taxon>
    </lineage>
</organism>
<keyword evidence="7" id="KW-0863">Zinc-finger</keyword>
<dbReference type="GO" id="GO:0008270">
    <property type="term" value="F:zinc ion binding"/>
    <property type="evidence" value="ECO:0007669"/>
    <property type="project" value="UniProtKB-KW"/>
</dbReference>
<accession>A0A218MKD3</accession>
<name>A0A218MKD3_9VIRU</name>
<feature type="domain" description="Toprim" evidence="10">
    <location>
        <begin position="186"/>
        <end position="269"/>
    </location>
</feature>
<dbReference type="GO" id="GO:0003899">
    <property type="term" value="F:DNA-directed RNA polymerase activity"/>
    <property type="evidence" value="ECO:0007669"/>
    <property type="project" value="InterPro"/>
</dbReference>
<reference evidence="11" key="2">
    <citation type="journal article" date="2017" name="Nat. Commun.">
        <title>Single-virus genomics reveals hidden cosmopolitan and abundant viruses.</title>
        <authorList>
            <person name="Martinez-Hernandez F."/>
            <person name="Fornas O."/>
            <person name="Lluesma Gomez M."/>
            <person name="Bolduc B."/>
            <person name="de la Cruz Pena M.J."/>
            <person name="Martinez J.M."/>
            <person name="Anton J."/>
            <person name="Gasol J.M."/>
            <person name="Rosselli R."/>
            <person name="Rodriguez-Valera F."/>
            <person name="Sullivan M.B."/>
            <person name="Acinas S.G."/>
            <person name="Martinez-Garcia M."/>
        </authorList>
    </citation>
    <scope>NUCLEOTIDE SEQUENCE</scope>
</reference>
<evidence type="ECO:0000256" key="8">
    <source>
        <dbReference type="ARBA" id="ARBA00022833"/>
    </source>
</evidence>
<keyword evidence="9" id="KW-0804">Transcription</keyword>
<dbReference type="Gene3D" id="3.90.580.10">
    <property type="entry name" value="Zinc finger, CHC2-type domain"/>
    <property type="match status" value="1"/>
</dbReference>
<dbReference type="SUPFAM" id="SSF56731">
    <property type="entry name" value="DNA primase core"/>
    <property type="match status" value="1"/>
</dbReference>
<dbReference type="PANTHER" id="PTHR30313">
    <property type="entry name" value="DNA PRIMASE"/>
    <property type="match status" value="1"/>
</dbReference>
<dbReference type="Pfam" id="PF01807">
    <property type="entry name" value="Zn_ribbon_DnaG"/>
    <property type="match status" value="1"/>
</dbReference>
<evidence type="ECO:0000313" key="11">
    <source>
        <dbReference type="EMBL" id="ASE99730.1"/>
    </source>
</evidence>
<dbReference type="GO" id="GO:0003677">
    <property type="term" value="F:DNA binding"/>
    <property type="evidence" value="ECO:0007669"/>
    <property type="project" value="InterPro"/>
</dbReference>
<dbReference type="Pfam" id="PF13155">
    <property type="entry name" value="Toprim_2"/>
    <property type="match status" value="1"/>
</dbReference>
<dbReference type="InterPro" id="IPR050219">
    <property type="entry name" value="DnaG_primase"/>
</dbReference>
<dbReference type="InterPro" id="IPR036977">
    <property type="entry name" value="DNA_primase_Znf_CHC2"/>
</dbReference>
<dbReference type="SMART" id="SM00400">
    <property type="entry name" value="ZnF_CHCC"/>
    <property type="match status" value="1"/>
</dbReference>
<keyword evidence="8" id="KW-0862">Zinc</keyword>
<keyword evidence="6" id="KW-0479">Metal-binding</keyword>
<dbReference type="Gene3D" id="3.40.1360.10">
    <property type="match status" value="1"/>
</dbReference>
<protein>
    <submittedName>
        <fullName evidence="11">Putative DNA primase</fullName>
    </submittedName>
</protein>
<evidence type="ECO:0000256" key="2">
    <source>
        <dbReference type="ARBA" id="ARBA00022515"/>
    </source>
</evidence>
<proteinExistence type="predicted"/>
<keyword evidence="4" id="KW-0548">Nucleotidyltransferase</keyword>
<evidence type="ECO:0000259" key="10">
    <source>
        <dbReference type="PROSITE" id="PS50880"/>
    </source>
</evidence>
<evidence type="ECO:0000256" key="5">
    <source>
        <dbReference type="ARBA" id="ARBA00022705"/>
    </source>
</evidence>
<dbReference type="GO" id="GO:0006269">
    <property type="term" value="P:DNA replication, synthesis of primer"/>
    <property type="evidence" value="ECO:0007669"/>
    <property type="project" value="UniProtKB-KW"/>
</dbReference>
<evidence type="ECO:0000256" key="7">
    <source>
        <dbReference type="ARBA" id="ARBA00022771"/>
    </source>
</evidence>
<keyword evidence="5" id="KW-0235">DNA replication</keyword>
<evidence type="ECO:0000256" key="4">
    <source>
        <dbReference type="ARBA" id="ARBA00022695"/>
    </source>
</evidence>
<sequence>MDIIETLDKRGVEYRKTNNPSEIMVSCTSGKHTDKNPSLMYNLEKNIFHCWSCGFSGGSTKFLESIGEVTRIPVESKQPYKIQKLKTKIRKLIEIDDIALPKTRQQFIGEFKGISSSTLKQFRTFTTEELQLHNYICVPIYQFGKLKFIEGRYMGSAQGQPKYYRRPQKVSVADILFPLDKVRNTNHIILVEGLFDMLNMWQLGYKNCMCIFGATNFNRKKLDLVERIGVIRVDIMMDPDAPGQMAADKIQSLLDEKNIYSRKIMLPISKDPGTLTKQEAEALLR</sequence>
<evidence type="ECO:0000256" key="1">
    <source>
        <dbReference type="ARBA" id="ARBA00022478"/>
    </source>
</evidence>
<evidence type="ECO:0000256" key="3">
    <source>
        <dbReference type="ARBA" id="ARBA00022679"/>
    </source>
</evidence>
<evidence type="ECO:0000256" key="6">
    <source>
        <dbReference type="ARBA" id="ARBA00022723"/>
    </source>
</evidence>
<dbReference type="GO" id="GO:0000428">
    <property type="term" value="C:DNA-directed RNA polymerase complex"/>
    <property type="evidence" value="ECO:0007669"/>
    <property type="project" value="UniProtKB-KW"/>
</dbReference>
<dbReference type="InterPro" id="IPR002694">
    <property type="entry name" value="Znf_CHC2"/>
</dbReference>